<evidence type="ECO:0000256" key="7">
    <source>
        <dbReference type="ARBA" id="ARBA00032259"/>
    </source>
</evidence>
<dbReference type="InterPro" id="IPR016162">
    <property type="entry name" value="Ald_DH_N"/>
</dbReference>
<dbReference type="FunFam" id="3.40.309.10:FF:000005">
    <property type="entry name" value="1-pyrroline-5-carboxylate dehydrogenase 1"/>
    <property type="match status" value="1"/>
</dbReference>
<organism evidence="10 11">
    <name type="scientific">Candidatus Onthomorpha intestinigallinarum</name>
    <dbReference type="NCBI Taxonomy" id="2840880"/>
    <lineage>
        <taxon>Bacteria</taxon>
        <taxon>Pseudomonadati</taxon>
        <taxon>Bacteroidota</taxon>
        <taxon>Bacteroidia</taxon>
        <taxon>Bacteroidales</taxon>
        <taxon>Candidatus Onthomorpha</taxon>
    </lineage>
</organism>
<evidence type="ECO:0000259" key="9">
    <source>
        <dbReference type="Pfam" id="PF00171"/>
    </source>
</evidence>
<dbReference type="InterPro" id="IPR015590">
    <property type="entry name" value="Aldehyde_DH_dom"/>
</dbReference>
<protein>
    <recommendedName>
        <fullName evidence="7">L-glutamate gamma-semialdehyde dehydrogenase</fullName>
        <ecNumber evidence="3">1.2.1.88</ecNumber>
    </recommendedName>
    <alternativeName>
        <fullName evidence="7">L-glutamate gamma-semialdehyde dehydrogenase</fullName>
    </alternativeName>
</protein>
<comment type="catalytic activity">
    <reaction evidence="8">
        <text>L-glutamate 5-semialdehyde + NAD(+) + H2O = L-glutamate + NADH + 2 H(+)</text>
        <dbReference type="Rhea" id="RHEA:30235"/>
        <dbReference type="ChEBI" id="CHEBI:15377"/>
        <dbReference type="ChEBI" id="CHEBI:15378"/>
        <dbReference type="ChEBI" id="CHEBI:29985"/>
        <dbReference type="ChEBI" id="CHEBI:57540"/>
        <dbReference type="ChEBI" id="CHEBI:57945"/>
        <dbReference type="ChEBI" id="CHEBI:58066"/>
        <dbReference type="EC" id="1.2.1.88"/>
    </reaction>
</comment>
<dbReference type="EMBL" id="DXGG01000204">
    <property type="protein sequence ID" value="HIW87907.1"/>
    <property type="molecule type" value="Genomic_DNA"/>
</dbReference>
<dbReference type="FunFam" id="3.40.605.10:FF:000006">
    <property type="entry name" value="1-pyrroline-5-carboxylate dehydrogenase"/>
    <property type="match status" value="1"/>
</dbReference>
<keyword evidence="5" id="KW-0520">NAD</keyword>
<dbReference type="PANTHER" id="PTHR42862">
    <property type="entry name" value="DELTA-1-PYRROLINE-5-CARBOXYLATE DEHYDROGENASE 1, ISOFORM A-RELATED"/>
    <property type="match status" value="1"/>
</dbReference>
<accession>A0A9D1RJR5</accession>
<comment type="similarity">
    <text evidence="2">Belongs to the aldehyde dehydrogenase family.</text>
</comment>
<dbReference type="Gene3D" id="3.40.309.10">
    <property type="entry name" value="Aldehyde Dehydrogenase, Chain A, domain 2"/>
    <property type="match status" value="1"/>
</dbReference>
<dbReference type="SUPFAM" id="SSF53720">
    <property type="entry name" value="ALDH-like"/>
    <property type="match status" value="1"/>
</dbReference>
<dbReference type="CDD" id="cd07123">
    <property type="entry name" value="ALDH_F4-17_P5CDH"/>
    <property type="match status" value="1"/>
</dbReference>
<dbReference type="NCBIfam" id="TIGR01236">
    <property type="entry name" value="D1pyr5carbox1"/>
    <property type="match status" value="1"/>
</dbReference>
<evidence type="ECO:0000313" key="10">
    <source>
        <dbReference type="EMBL" id="HIW87907.1"/>
    </source>
</evidence>
<comment type="caution">
    <text evidence="10">The sequence shown here is derived from an EMBL/GenBank/DDBJ whole genome shotgun (WGS) entry which is preliminary data.</text>
</comment>
<sequence length="542" mass="60643">MNNSTFFFAQPKNEPVKSYAPGSMERELLTKELRKQYNQCLDIPIIVNGKEIRTNDTEKVVMPTEHSHVLAVYHKADKKTVAQAIEAAMEARKKWERLDWTERCSVMLRAAELIAGKYRYVINAATMLGQGKNPFQAEIDSACETIDFLRFNVYYASKIYAQQPFSDNTAVNRMEYRGLEGFVYAVSPFNFTSIACNLNISPVLMGNVTIWKPASTAVLSNYYLMKILREAGVPDGVINFIPGNGETISEVCFASEHLAGIHFTGSTRTFNNFWKEIGKNIDRYRTYPKIVGETGGKDFIFAHSSACPKELAIAIVRGAFEYQGQKCSAASRAYIPKNIWNETFDHVKRMASEISMGSSMETTHYMNSVIDEKAFDTIKAYIDRAKTDKDAEIVLGGGADKSVGYFIEPTIIVTDNPHYPTMETELFGPVLTVYLYEPDKYEQTLALCDSTSVYGLTGAIFASCRYAIDTAMKALQYSAGNFYINDKPTGAVVGNQPFGGARASGTNDKAGSELNLYRWISPRCVKETLVGPEDFKYPFMEK</sequence>
<evidence type="ECO:0000313" key="11">
    <source>
        <dbReference type="Proteomes" id="UP000824267"/>
    </source>
</evidence>
<evidence type="ECO:0000256" key="8">
    <source>
        <dbReference type="ARBA" id="ARBA00048142"/>
    </source>
</evidence>
<evidence type="ECO:0000256" key="4">
    <source>
        <dbReference type="ARBA" id="ARBA00023002"/>
    </source>
</evidence>
<comment type="pathway">
    <text evidence="1">Amino-acid degradation; L-proline degradation into L-glutamate; L-glutamate from L-proline: step 2/2.</text>
</comment>
<keyword evidence="4 10" id="KW-0560">Oxidoreductase</keyword>
<dbReference type="GO" id="GO:0004657">
    <property type="term" value="F:proline dehydrogenase activity"/>
    <property type="evidence" value="ECO:0007669"/>
    <property type="project" value="UniProtKB-ARBA"/>
</dbReference>
<dbReference type="GO" id="GO:0010133">
    <property type="term" value="P:L-proline catabolic process to L-glutamate"/>
    <property type="evidence" value="ECO:0007669"/>
    <property type="project" value="InterPro"/>
</dbReference>
<dbReference type="Proteomes" id="UP000824267">
    <property type="component" value="Unassembled WGS sequence"/>
</dbReference>
<evidence type="ECO:0000256" key="5">
    <source>
        <dbReference type="ARBA" id="ARBA00023027"/>
    </source>
</evidence>
<dbReference type="InterPro" id="IPR016163">
    <property type="entry name" value="Ald_DH_C"/>
</dbReference>
<dbReference type="Gene3D" id="3.40.605.10">
    <property type="entry name" value="Aldehyde Dehydrogenase, Chain A, domain 1"/>
    <property type="match status" value="1"/>
</dbReference>
<dbReference type="PANTHER" id="PTHR42862:SF1">
    <property type="entry name" value="DELTA-1-PYRROLINE-5-CARBOXYLATE DEHYDROGENASE 2, ISOFORM A-RELATED"/>
    <property type="match status" value="1"/>
</dbReference>
<dbReference type="InterPro" id="IPR050485">
    <property type="entry name" value="Proline_metab_enzyme"/>
</dbReference>
<dbReference type="Pfam" id="PF00171">
    <property type="entry name" value="Aldedh"/>
    <property type="match status" value="1"/>
</dbReference>
<feature type="domain" description="Aldehyde dehydrogenase" evidence="9">
    <location>
        <begin position="56"/>
        <end position="513"/>
    </location>
</feature>
<dbReference type="InterPro" id="IPR005931">
    <property type="entry name" value="P5CDH/ALDH4A1"/>
</dbReference>
<name>A0A9D1RJR5_9BACT</name>
<dbReference type="GO" id="GO:0009898">
    <property type="term" value="C:cytoplasmic side of plasma membrane"/>
    <property type="evidence" value="ECO:0007669"/>
    <property type="project" value="TreeGrafter"/>
</dbReference>
<dbReference type="PROSITE" id="PS00070">
    <property type="entry name" value="ALDEHYDE_DEHYDR_CYS"/>
    <property type="match status" value="1"/>
</dbReference>
<evidence type="ECO:0000256" key="3">
    <source>
        <dbReference type="ARBA" id="ARBA00012884"/>
    </source>
</evidence>
<dbReference type="InterPro" id="IPR016160">
    <property type="entry name" value="Ald_DH_CS_CYS"/>
</dbReference>
<dbReference type="AlphaFoldDB" id="A0A9D1RJR5"/>
<proteinExistence type="inferred from homology"/>
<evidence type="ECO:0000256" key="2">
    <source>
        <dbReference type="ARBA" id="ARBA00009986"/>
    </source>
</evidence>
<reference evidence="10" key="1">
    <citation type="journal article" date="2021" name="PeerJ">
        <title>Extensive microbial diversity within the chicken gut microbiome revealed by metagenomics and culture.</title>
        <authorList>
            <person name="Gilroy R."/>
            <person name="Ravi A."/>
            <person name="Getino M."/>
            <person name="Pursley I."/>
            <person name="Horton D.L."/>
            <person name="Alikhan N.F."/>
            <person name="Baker D."/>
            <person name="Gharbi K."/>
            <person name="Hall N."/>
            <person name="Watson M."/>
            <person name="Adriaenssens E.M."/>
            <person name="Foster-Nyarko E."/>
            <person name="Jarju S."/>
            <person name="Secka A."/>
            <person name="Antonio M."/>
            <person name="Oren A."/>
            <person name="Chaudhuri R.R."/>
            <person name="La Ragione R."/>
            <person name="Hildebrand F."/>
            <person name="Pallen M.J."/>
        </authorList>
    </citation>
    <scope>NUCLEOTIDE SEQUENCE</scope>
    <source>
        <strain evidence="10">Gambia16-930</strain>
    </source>
</reference>
<reference evidence="10" key="2">
    <citation type="submission" date="2021-04" db="EMBL/GenBank/DDBJ databases">
        <authorList>
            <person name="Gilroy R."/>
        </authorList>
    </citation>
    <scope>NUCLEOTIDE SEQUENCE</scope>
    <source>
        <strain evidence="10">Gambia16-930</strain>
    </source>
</reference>
<keyword evidence="6" id="KW-0642">Proline metabolism</keyword>
<dbReference type="InterPro" id="IPR016161">
    <property type="entry name" value="Ald_DH/histidinol_DH"/>
</dbReference>
<evidence type="ECO:0000256" key="6">
    <source>
        <dbReference type="ARBA" id="ARBA00023062"/>
    </source>
</evidence>
<dbReference type="EC" id="1.2.1.88" evidence="3"/>
<dbReference type="GO" id="GO:0003842">
    <property type="term" value="F:L-glutamate gamma-semialdehyde dehydrogenase activity"/>
    <property type="evidence" value="ECO:0007669"/>
    <property type="project" value="UniProtKB-EC"/>
</dbReference>
<gene>
    <name evidence="10" type="primary">pruA</name>
    <name evidence="10" type="ORF">IAC47_06510</name>
</gene>
<evidence type="ECO:0000256" key="1">
    <source>
        <dbReference type="ARBA" id="ARBA00004786"/>
    </source>
</evidence>